<reference evidence="2" key="1">
    <citation type="submission" date="2023-10" db="EMBL/GenBank/DDBJ databases">
        <title>Genome assembly of Pristionchus species.</title>
        <authorList>
            <person name="Yoshida K."/>
            <person name="Sommer R.J."/>
        </authorList>
    </citation>
    <scope>NUCLEOTIDE SEQUENCE</scope>
    <source>
        <strain evidence="2">RS5133</strain>
    </source>
</reference>
<evidence type="ECO:0000313" key="3">
    <source>
        <dbReference type="Proteomes" id="UP001432322"/>
    </source>
</evidence>
<keyword evidence="1" id="KW-1133">Transmembrane helix</keyword>
<dbReference type="AlphaFoldDB" id="A0AAV5W426"/>
<proteinExistence type="predicted"/>
<protein>
    <submittedName>
        <fullName evidence="2">Uncharacterized protein</fullName>
    </submittedName>
</protein>
<comment type="caution">
    <text evidence="2">The sequence shown here is derived from an EMBL/GenBank/DDBJ whole genome shotgun (WGS) entry which is preliminary data.</text>
</comment>
<keyword evidence="3" id="KW-1185">Reference proteome</keyword>
<feature type="non-terminal residue" evidence="2">
    <location>
        <position position="1"/>
    </location>
</feature>
<gene>
    <name evidence="2" type="ORF">PFISCL1PPCAC_17884</name>
</gene>
<feature type="non-terminal residue" evidence="2">
    <location>
        <position position="93"/>
    </location>
</feature>
<evidence type="ECO:0000313" key="2">
    <source>
        <dbReference type="EMBL" id="GMT26587.1"/>
    </source>
</evidence>
<organism evidence="2 3">
    <name type="scientific">Pristionchus fissidentatus</name>
    <dbReference type="NCBI Taxonomy" id="1538716"/>
    <lineage>
        <taxon>Eukaryota</taxon>
        <taxon>Metazoa</taxon>
        <taxon>Ecdysozoa</taxon>
        <taxon>Nematoda</taxon>
        <taxon>Chromadorea</taxon>
        <taxon>Rhabditida</taxon>
        <taxon>Rhabditina</taxon>
        <taxon>Diplogasteromorpha</taxon>
        <taxon>Diplogasteroidea</taxon>
        <taxon>Neodiplogasteridae</taxon>
        <taxon>Pristionchus</taxon>
    </lineage>
</organism>
<accession>A0AAV5W426</accession>
<name>A0AAV5W426_9BILA</name>
<evidence type="ECO:0000256" key="1">
    <source>
        <dbReference type="SAM" id="Phobius"/>
    </source>
</evidence>
<sequence>GIVLYASLYSVASGLNVSSHIEETSVDGSFWDSISIFSDPRLKEKLLIILEVVLIGVAFLAAVMALAVLFLLVVSKCRQRCSRNRMSRQQSQR</sequence>
<dbReference type="EMBL" id="BTSY01000005">
    <property type="protein sequence ID" value="GMT26587.1"/>
    <property type="molecule type" value="Genomic_DNA"/>
</dbReference>
<feature type="transmembrane region" description="Helical" evidence="1">
    <location>
        <begin position="46"/>
        <end position="74"/>
    </location>
</feature>
<keyword evidence="1" id="KW-0472">Membrane</keyword>
<keyword evidence="1" id="KW-0812">Transmembrane</keyword>
<dbReference type="Proteomes" id="UP001432322">
    <property type="component" value="Unassembled WGS sequence"/>
</dbReference>